<dbReference type="PANTHER" id="PTHR10612:SF49">
    <property type="entry name" value="APOLIPOPROTEIN D-LIKE PROTEIN"/>
    <property type="match status" value="1"/>
</dbReference>
<dbReference type="InterPro" id="IPR002969">
    <property type="entry name" value="ApolipopD"/>
</dbReference>
<gene>
    <name evidence="6" type="ORF">g.2425</name>
</gene>
<dbReference type="GO" id="GO:0007420">
    <property type="term" value="P:brain development"/>
    <property type="evidence" value="ECO:0007669"/>
    <property type="project" value="InterPro"/>
</dbReference>
<dbReference type="PRINTS" id="PR01219">
    <property type="entry name" value="APOLIPOPROTD"/>
</dbReference>
<evidence type="ECO:0000256" key="2">
    <source>
        <dbReference type="ARBA" id="ARBA00023283"/>
    </source>
</evidence>
<dbReference type="GO" id="GO:0000302">
    <property type="term" value="P:response to reactive oxygen species"/>
    <property type="evidence" value="ECO:0007669"/>
    <property type="project" value="TreeGrafter"/>
</dbReference>
<dbReference type="InterPro" id="IPR000566">
    <property type="entry name" value="Lipocln_cytosolic_FA-bd_dom"/>
</dbReference>
<dbReference type="Gene3D" id="2.40.128.20">
    <property type="match status" value="1"/>
</dbReference>
<protein>
    <recommendedName>
        <fullName evidence="1">Apolipoprotein D</fullName>
    </recommendedName>
</protein>
<dbReference type="PANTHER" id="PTHR10612">
    <property type="entry name" value="APOLIPOPROTEIN D"/>
    <property type="match status" value="1"/>
</dbReference>
<keyword evidence="4" id="KW-0732">Signal</keyword>
<organism evidence="6">
    <name type="scientific">Clastoptera arizonana</name>
    <name type="common">Arizona spittle bug</name>
    <dbReference type="NCBI Taxonomy" id="38151"/>
    <lineage>
        <taxon>Eukaryota</taxon>
        <taxon>Metazoa</taxon>
        <taxon>Ecdysozoa</taxon>
        <taxon>Arthropoda</taxon>
        <taxon>Hexapoda</taxon>
        <taxon>Insecta</taxon>
        <taxon>Pterygota</taxon>
        <taxon>Neoptera</taxon>
        <taxon>Paraneoptera</taxon>
        <taxon>Hemiptera</taxon>
        <taxon>Auchenorrhyncha</taxon>
        <taxon>Cercopoidea</taxon>
        <taxon>Clastopteridae</taxon>
        <taxon>Clastoptera</taxon>
    </lineage>
</organism>
<dbReference type="SUPFAM" id="SSF50814">
    <property type="entry name" value="Lipocalins"/>
    <property type="match status" value="1"/>
</dbReference>
<dbReference type="InterPro" id="IPR012674">
    <property type="entry name" value="Calycin"/>
</dbReference>
<evidence type="ECO:0000256" key="4">
    <source>
        <dbReference type="SAM" id="SignalP"/>
    </source>
</evidence>
<feature type="compositionally biased region" description="Polar residues" evidence="3">
    <location>
        <begin position="254"/>
        <end position="265"/>
    </location>
</feature>
<keyword evidence="2" id="KW-0873">Pyrrolidone carboxylic acid</keyword>
<dbReference type="AlphaFoldDB" id="A0A1B6CYH2"/>
<evidence type="ECO:0000313" key="6">
    <source>
        <dbReference type="EMBL" id="JAS18375.1"/>
    </source>
</evidence>
<evidence type="ECO:0000259" key="5">
    <source>
        <dbReference type="Pfam" id="PF00061"/>
    </source>
</evidence>
<name>A0A1B6CYH2_9HEMI</name>
<dbReference type="Pfam" id="PF00061">
    <property type="entry name" value="Lipocalin"/>
    <property type="match status" value="1"/>
</dbReference>
<proteinExistence type="predicted"/>
<accession>A0A1B6CYH2</accession>
<feature type="region of interest" description="Disordered" evidence="3">
    <location>
        <begin position="243"/>
        <end position="265"/>
    </location>
</feature>
<dbReference type="GO" id="GO:0008289">
    <property type="term" value="F:lipid binding"/>
    <property type="evidence" value="ECO:0007669"/>
    <property type="project" value="InterPro"/>
</dbReference>
<sequence>MLLVYITAICAFGVSVMGHTYHLGSCPVVEPLQGFEMKQLLGKWYVIQKTSTGSRCLTYNFTASSEPDHYTIEQISEHPVLGLASVDNKYHYSGKLVVPNSETPAKMVVNFPLNVAGTASYIVFATDYSTFAGIFTCQKLAFANRQSATILSRTKTLDKVYVDKIRSKLSSYGIDPYDLSIIDQTKCPGQNDDSGVNININDDTFSPQNIAGVVRKAGDKLGDGVEYAAEGAKKIYNTLSSNDKKNTREELIENQDNNAATEWLP</sequence>
<feature type="chain" id="PRO_5008580781" description="Apolipoprotein D" evidence="4">
    <location>
        <begin position="19"/>
        <end position="265"/>
    </location>
</feature>
<dbReference type="EMBL" id="GEDC01018923">
    <property type="protein sequence ID" value="JAS18375.1"/>
    <property type="molecule type" value="Transcribed_RNA"/>
</dbReference>
<dbReference type="GO" id="GO:0042246">
    <property type="term" value="P:tissue regeneration"/>
    <property type="evidence" value="ECO:0007669"/>
    <property type="project" value="InterPro"/>
</dbReference>
<dbReference type="GO" id="GO:0006869">
    <property type="term" value="P:lipid transport"/>
    <property type="evidence" value="ECO:0007669"/>
    <property type="project" value="InterPro"/>
</dbReference>
<feature type="signal peptide" evidence="4">
    <location>
        <begin position="1"/>
        <end position="18"/>
    </location>
</feature>
<evidence type="ECO:0000256" key="3">
    <source>
        <dbReference type="SAM" id="MobiDB-lite"/>
    </source>
</evidence>
<dbReference type="GO" id="GO:0005737">
    <property type="term" value="C:cytoplasm"/>
    <property type="evidence" value="ECO:0007669"/>
    <property type="project" value="TreeGrafter"/>
</dbReference>
<reference evidence="6" key="1">
    <citation type="submission" date="2015-12" db="EMBL/GenBank/DDBJ databases">
        <title>De novo transcriptome assembly of four potential Pierce s Disease insect vectors from Arizona vineyards.</title>
        <authorList>
            <person name="Tassone E.E."/>
        </authorList>
    </citation>
    <scope>NUCLEOTIDE SEQUENCE</scope>
</reference>
<feature type="domain" description="Lipocalin/cytosolic fatty-acid binding" evidence="5">
    <location>
        <begin position="42"/>
        <end position="177"/>
    </location>
</feature>
<evidence type="ECO:0000256" key="1">
    <source>
        <dbReference type="ARBA" id="ARBA00019890"/>
    </source>
</evidence>
<dbReference type="GO" id="GO:0006629">
    <property type="term" value="P:lipid metabolic process"/>
    <property type="evidence" value="ECO:0007669"/>
    <property type="project" value="TreeGrafter"/>
</dbReference>